<feature type="region of interest" description="Disordered" evidence="1">
    <location>
        <begin position="108"/>
        <end position="127"/>
    </location>
</feature>
<keyword evidence="4" id="KW-1185">Reference proteome</keyword>
<sequence length="205" mass="23696">MRSIILYFRVYNMHSPQCYESVYISVNDFLIYLSSFSYIIMHHSATSEEVAETWEEDDTGKRLDQVIRRRKKLKEMSEKMEATTHLPQKDGNGLPGKQSDEKRQIQILKRPTGAARVTNEKPTTSQLKQLAHPTVEERMVSYMEARNRIFGKSPTSLQERYVFLKIQGNKVTVPEGIGIRYAPNMKRKSSRSGSTSRVTQLMMLT</sequence>
<proteinExistence type="predicted"/>
<dbReference type="Proteomes" id="UP000054630">
    <property type="component" value="Unassembled WGS sequence"/>
</dbReference>
<evidence type="ECO:0000256" key="1">
    <source>
        <dbReference type="SAM" id="MobiDB-lite"/>
    </source>
</evidence>
<feature type="region of interest" description="Disordered" evidence="1">
    <location>
        <begin position="74"/>
        <end position="102"/>
    </location>
</feature>
<dbReference type="OrthoDB" id="5918106at2759"/>
<protein>
    <recommendedName>
        <fullName evidence="2">SUZ domain-containing protein</fullName>
    </recommendedName>
</protein>
<dbReference type="PANTHER" id="PTHR31796:SF2">
    <property type="entry name" value="SUZ DOMAIN-CONTAINING PROTEIN 1"/>
    <property type="match status" value="1"/>
</dbReference>
<dbReference type="Pfam" id="PF12752">
    <property type="entry name" value="SUZ"/>
    <property type="match status" value="1"/>
</dbReference>
<dbReference type="InterPro" id="IPR024771">
    <property type="entry name" value="SUZ"/>
</dbReference>
<organism evidence="3 4">
    <name type="scientific">Trichinella nelsoni</name>
    <dbReference type="NCBI Taxonomy" id="6336"/>
    <lineage>
        <taxon>Eukaryota</taxon>
        <taxon>Metazoa</taxon>
        <taxon>Ecdysozoa</taxon>
        <taxon>Nematoda</taxon>
        <taxon>Enoplea</taxon>
        <taxon>Dorylaimia</taxon>
        <taxon>Trichinellida</taxon>
        <taxon>Trichinellidae</taxon>
        <taxon>Trichinella</taxon>
    </lineage>
</organism>
<feature type="region of interest" description="Disordered" evidence="1">
    <location>
        <begin position="186"/>
        <end position="205"/>
    </location>
</feature>
<accession>A0A0V0RRG6</accession>
<dbReference type="AlphaFoldDB" id="A0A0V0RRG6"/>
<evidence type="ECO:0000313" key="4">
    <source>
        <dbReference type="Proteomes" id="UP000054630"/>
    </source>
</evidence>
<dbReference type="EMBL" id="JYDL01000094">
    <property type="protein sequence ID" value="KRX17076.1"/>
    <property type="molecule type" value="Genomic_DNA"/>
</dbReference>
<evidence type="ECO:0000259" key="2">
    <source>
        <dbReference type="PROSITE" id="PS51673"/>
    </source>
</evidence>
<dbReference type="PROSITE" id="PS51673">
    <property type="entry name" value="SUZ"/>
    <property type="match status" value="1"/>
</dbReference>
<reference evidence="3 4" key="1">
    <citation type="submission" date="2015-01" db="EMBL/GenBank/DDBJ databases">
        <title>Evolution of Trichinella species and genotypes.</title>
        <authorList>
            <person name="Korhonen P.K."/>
            <person name="Edoardo P."/>
            <person name="Giuseppe L.R."/>
            <person name="Gasser R.B."/>
        </authorList>
    </citation>
    <scope>NUCLEOTIDE SEQUENCE [LARGE SCALE GENOMIC DNA]</scope>
    <source>
        <strain evidence="3">ISS37</strain>
    </source>
</reference>
<comment type="caution">
    <text evidence="3">The sequence shown here is derived from an EMBL/GenBank/DDBJ whole genome shotgun (WGS) entry which is preliminary data.</text>
</comment>
<evidence type="ECO:0000313" key="3">
    <source>
        <dbReference type="EMBL" id="KRX17076.1"/>
    </source>
</evidence>
<gene>
    <name evidence="3" type="ORF">T07_13403</name>
</gene>
<dbReference type="PANTHER" id="PTHR31796">
    <property type="entry name" value="SUZ DOMAIN-CONTAINING PROTEIN 1"/>
    <property type="match status" value="1"/>
</dbReference>
<name>A0A0V0RRG6_9BILA</name>
<feature type="domain" description="SUZ" evidence="2">
    <location>
        <begin position="85"/>
        <end position="154"/>
    </location>
</feature>
<dbReference type="InterPro" id="IPR039228">
    <property type="entry name" value="SZRD1"/>
</dbReference>